<evidence type="ECO:0000256" key="1">
    <source>
        <dbReference type="SAM" id="Phobius"/>
    </source>
</evidence>
<evidence type="ECO:0000313" key="2">
    <source>
        <dbReference type="EMBL" id="TMP85494.1"/>
    </source>
</evidence>
<keyword evidence="1" id="KW-1133">Transmembrane helix</keyword>
<gene>
    <name evidence="2" type="ORF">CWC05_18305</name>
</gene>
<reference evidence="2 3" key="1">
    <citation type="submission" date="2017-12" db="EMBL/GenBank/DDBJ databases">
        <authorList>
            <person name="Paulsen S."/>
            <person name="Gram L.K."/>
        </authorList>
    </citation>
    <scope>NUCLEOTIDE SEQUENCE [LARGE SCALE GENOMIC DNA]</scope>
    <source>
        <strain evidence="2 3">S2897</strain>
    </source>
</reference>
<dbReference type="Proteomes" id="UP000305874">
    <property type="component" value="Unassembled WGS sequence"/>
</dbReference>
<keyword evidence="1" id="KW-0812">Transmembrane</keyword>
<name>A0A5S3YZR3_9GAMM</name>
<comment type="caution">
    <text evidence="2">The sequence shown here is derived from an EMBL/GenBank/DDBJ whole genome shotgun (WGS) entry which is preliminary data.</text>
</comment>
<reference evidence="3" key="2">
    <citation type="submission" date="2019-06" db="EMBL/GenBank/DDBJ databases">
        <title>Co-occurence of chitin degradation, pigmentation and bioactivity in marine Pseudoalteromonas.</title>
        <authorList>
            <person name="Sonnenschein E.C."/>
            <person name="Bech P.K."/>
        </authorList>
    </citation>
    <scope>NUCLEOTIDE SEQUENCE [LARGE SCALE GENOMIC DNA]</scope>
    <source>
        <strain evidence="3">S2897</strain>
    </source>
</reference>
<proteinExistence type="predicted"/>
<keyword evidence="1" id="KW-0472">Membrane</keyword>
<dbReference type="AlphaFoldDB" id="A0A5S3YZR3"/>
<accession>A0A5S3YZR3</accession>
<evidence type="ECO:0000313" key="3">
    <source>
        <dbReference type="Proteomes" id="UP000305874"/>
    </source>
</evidence>
<organism evidence="2 3">
    <name type="scientific">Pseudoalteromonas ruthenica</name>
    <dbReference type="NCBI Taxonomy" id="151081"/>
    <lineage>
        <taxon>Bacteria</taxon>
        <taxon>Pseudomonadati</taxon>
        <taxon>Pseudomonadota</taxon>
        <taxon>Gammaproteobacteria</taxon>
        <taxon>Alteromonadales</taxon>
        <taxon>Pseudoalteromonadaceae</taxon>
        <taxon>Pseudoalteromonas</taxon>
    </lineage>
</organism>
<feature type="transmembrane region" description="Helical" evidence="1">
    <location>
        <begin position="122"/>
        <end position="142"/>
    </location>
</feature>
<protein>
    <submittedName>
        <fullName evidence="2">Uncharacterized protein</fullName>
    </submittedName>
</protein>
<sequence>MSYVLGLLLLTGSCTSQLDKASSNVELDCPKKEKLQTITVNMTKDKDELPSSSPSINVNVTKNLPVPSNLNVNIPEQALKVTMPKQVVEVVIPKNAINVQPLPQKIIIPPEAISVKLARSNLIWATIIISTITLLLSCVALYDKFKKDRNDAKKSVMDDFWFRTVVHPECLTAINDLIAKLSEAIKSPGFDEQIKKKLVEKLYESRESFIQLDILPEGKAVHGRISGQLLSLEDDINAYYLYMSDKSTISELESDETPVPSLLVKERFSQYCNEVKVSLHKEIFNFHSNLVAGIEGTPQQS</sequence>
<dbReference type="EMBL" id="PNCG01000026">
    <property type="protein sequence ID" value="TMP85494.1"/>
    <property type="molecule type" value="Genomic_DNA"/>
</dbReference>